<reference evidence="1" key="2">
    <citation type="journal article" date="2020" name="Nat. Commun.">
        <title>Large-scale genome sequencing of mycorrhizal fungi provides insights into the early evolution of symbiotic traits.</title>
        <authorList>
            <person name="Miyauchi S."/>
            <person name="Kiss E."/>
            <person name="Kuo A."/>
            <person name="Drula E."/>
            <person name="Kohler A."/>
            <person name="Sanchez-Garcia M."/>
            <person name="Morin E."/>
            <person name="Andreopoulos B."/>
            <person name="Barry K.W."/>
            <person name="Bonito G."/>
            <person name="Buee M."/>
            <person name="Carver A."/>
            <person name="Chen C."/>
            <person name="Cichocki N."/>
            <person name="Clum A."/>
            <person name="Culley D."/>
            <person name="Crous P.W."/>
            <person name="Fauchery L."/>
            <person name="Girlanda M."/>
            <person name="Hayes R.D."/>
            <person name="Keri Z."/>
            <person name="LaButti K."/>
            <person name="Lipzen A."/>
            <person name="Lombard V."/>
            <person name="Magnuson J."/>
            <person name="Maillard F."/>
            <person name="Murat C."/>
            <person name="Nolan M."/>
            <person name="Ohm R.A."/>
            <person name="Pangilinan J."/>
            <person name="Pereira M.F."/>
            <person name="Perotto S."/>
            <person name="Peter M."/>
            <person name="Pfister S."/>
            <person name="Riley R."/>
            <person name="Sitrit Y."/>
            <person name="Stielow J.B."/>
            <person name="Szollosi G."/>
            <person name="Zifcakova L."/>
            <person name="Stursova M."/>
            <person name="Spatafora J.W."/>
            <person name="Tedersoo L."/>
            <person name="Vaario L.M."/>
            <person name="Yamada A."/>
            <person name="Yan M."/>
            <person name="Wang P."/>
            <person name="Xu J."/>
            <person name="Bruns T."/>
            <person name="Baldrian P."/>
            <person name="Vilgalys R."/>
            <person name="Dunand C."/>
            <person name="Henrissat B."/>
            <person name="Grigoriev I.V."/>
            <person name="Hibbett D."/>
            <person name="Nagy L.G."/>
            <person name="Martin F.M."/>
        </authorList>
    </citation>
    <scope>NUCLEOTIDE SEQUENCE</scope>
    <source>
        <strain evidence="1">P2</strain>
    </source>
</reference>
<keyword evidence="2" id="KW-1185">Reference proteome</keyword>
<name>A0ACB6Z8L1_THEGA</name>
<comment type="caution">
    <text evidence="1">The sequence shown here is derived from an EMBL/GenBank/DDBJ whole genome shotgun (WGS) entry which is preliminary data.</text>
</comment>
<evidence type="ECO:0000313" key="1">
    <source>
        <dbReference type="EMBL" id="KAF9645623.1"/>
    </source>
</evidence>
<dbReference type="EMBL" id="MU118084">
    <property type="protein sequence ID" value="KAF9645623.1"/>
    <property type="molecule type" value="Genomic_DNA"/>
</dbReference>
<protein>
    <submittedName>
        <fullName evidence="1">Uncharacterized protein</fullName>
    </submittedName>
</protein>
<organism evidence="1 2">
    <name type="scientific">Thelephora ganbajun</name>
    <name type="common">Ganba fungus</name>
    <dbReference type="NCBI Taxonomy" id="370292"/>
    <lineage>
        <taxon>Eukaryota</taxon>
        <taxon>Fungi</taxon>
        <taxon>Dikarya</taxon>
        <taxon>Basidiomycota</taxon>
        <taxon>Agaricomycotina</taxon>
        <taxon>Agaricomycetes</taxon>
        <taxon>Thelephorales</taxon>
        <taxon>Thelephoraceae</taxon>
        <taxon>Thelephora</taxon>
    </lineage>
</organism>
<gene>
    <name evidence="1" type="ORF">BDM02DRAFT_492334</name>
</gene>
<accession>A0ACB6Z8L1</accession>
<sequence length="203" mass="21947">MRPIRLFSAVHILGPTRSRGSGHVSYNPRYTTPTTLLSANVCNPIAPTTARLLGVSSHVAARLTVGPLPRLWVTASLRVLVLVSLSCSRYGLAEPEAADAEREPRFQTRDKDPSTSATVLSSRLPLDIIKVYAQVVPELASLVDHMERKSPILVISTTDTSMDSVLPFQLPSGYGCVVLGFFDVESVEVGSAYPSIPQAVSRF</sequence>
<dbReference type="Proteomes" id="UP000886501">
    <property type="component" value="Unassembled WGS sequence"/>
</dbReference>
<proteinExistence type="predicted"/>
<reference evidence="1" key="1">
    <citation type="submission" date="2019-10" db="EMBL/GenBank/DDBJ databases">
        <authorList>
            <consortium name="DOE Joint Genome Institute"/>
            <person name="Kuo A."/>
            <person name="Miyauchi S."/>
            <person name="Kiss E."/>
            <person name="Drula E."/>
            <person name="Kohler A."/>
            <person name="Sanchez-Garcia M."/>
            <person name="Andreopoulos B."/>
            <person name="Barry K.W."/>
            <person name="Bonito G."/>
            <person name="Buee M."/>
            <person name="Carver A."/>
            <person name="Chen C."/>
            <person name="Cichocki N."/>
            <person name="Clum A."/>
            <person name="Culley D."/>
            <person name="Crous P.W."/>
            <person name="Fauchery L."/>
            <person name="Girlanda M."/>
            <person name="Hayes R."/>
            <person name="Keri Z."/>
            <person name="Labutti K."/>
            <person name="Lipzen A."/>
            <person name="Lombard V."/>
            <person name="Magnuson J."/>
            <person name="Maillard F."/>
            <person name="Morin E."/>
            <person name="Murat C."/>
            <person name="Nolan M."/>
            <person name="Ohm R."/>
            <person name="Pangilinan J."/>
            <person name="Pereira M."/>
            <person name="Perotto S."/>
            <person name="Peter M."/>
            <person name="Riley R."/>
            <person name="Sitrit Y."/>
            <person name="Stielow B."/>
            <person name="Szollosi G."/>
            <person name="Zifcakova L."/>
            <person name="Stursova M."/>
            <person name="Spatafora J.W."/>
            <person name="Tedersoo L."/>
            <person name="Vaario L.-M."/>
            <person name="Yamada A."/>
            <person name="Yan M."/>
            <person name="Wang P."/>
            <person name="Xu J."/>
            <person name="Bruns T."/>
            <person name="Baldrian P."/>
            <person name="Vilgalys R."/>
            <person name="Henrissat B."/>
            <person name="Grigoriev I.V."/>
            <person name="Hibbett D."/>
            <person name="Nagy L.G."/>
            <person name="Martin F.M."/>
        </authorList>
    </citation>
    <scope>NUCLEOTIDE SEQUENCE</scope>
    <source>
        <strain evidence="1">P2</strain>
    </source>
</reference>
<evidence type="ECO:0000313" key="2">
    <source>
        <dbReference type="Proteomes" id="UP000886501"/>
    </source>
</evidence>